<dbReference type="Proteomes" id="UP001107961">
    <property type="component" value="Unassembled WGS sequence"/>
</dbReference>
<dbReference type="AlphaFoldDB" id="A0A9Q3W6S3"/>
<evidence type="ECO:0000313" key="1">
    <source>
        <dbReference type="EMBL" id="MCE7510251.1"/>
    </source>
</evidence>
<name>A0A9Q3W6S3_9GAMM</name>
<dbReference type="RefSeq" id="WP_233926040.1">
    <property type="nucleotide sequence ID" value="NZ_JAJVKT010000022.1"/>
</dbReference>
<sequence>MLQLKSFTPDDGTPPRFDINLDGTGTALETGVILALFLDRAAGPDDNVPASATRRGFWADAFEDGDVTGSKLWLIRREKITPDVIRDAKTFAEESLAWMLDDGVASRVQVTAERSGTFTLLITVTIDAPDGGRFQKTWRNVTFL</sequence>
<evidence type="ECO:0000313" key="2">
    <source>
        <dbReference type="Proteomes" id="UP001107961"/>
    </source>
</evidence>
<keyword evidence="2" id="KW-1185">Reference proteome</keyword>
<protein>
    <submittedName>
        <fullName evidence="1">Phage GP46 family protein</fullName>
    </submittedName>
</protein>
<dbReference type="InterPro" id="IPR010877">
    <property type="entry name" value="Phage_Mu_Gp46"/>
</dbReference>
<dbReference type="Pfam" id="PF07409">
    <property type="entry name" value="GP46"/>
    <property type="match status" value="1"/>
</dbReference>
<accession>A0A9Q3W6S3</accession>
<proteinExistence type="predicted"/>
<organism evidence="1 2">
    <name type="scientific">Alloalcanivorax xenomutans</name>
    <dbReference type="NCBI Taxonomy" id="1094342"/>
    <lineage>
        <taxon>Bacteria</taxon>
        <taxon>Pseudomonadati</taxon>
        <taxon>Pseudomonadota</taxon>
        <taxon>Gammaproteobacteria</taxon>
        <taxon>Oceanospirillales</taxon>
        <taxon>Alcanivoracaceae</taxon>
        <taxon>Alloalcanivorax</taxon>
    </lineage>
</organism>
<comment type="caution">
    <text evidence="1">The sequence shown here is derived from an EMBL/GenBank/DDBJ whole genome shotgun (WGS) entry which is preliminary data.</text>
</comment>
<dbReference type="EMBL" id="JAJVKT010000022">
    <property type="protein sequence ID" value="MCE7510251.1"/>
    <property type="molecule type" value="Genomic_DNA"/>
</dbReference>
<gene>
    <name evidence="1" type="ORF">LZG35_16550</name>
</gene>
<reference evidence="1" key="1">
    <citation type="submission" date="2022-01" db="EMBL/GenBank/DDBJ databases">
        <authorList>
            <person name="Karlyshev A.V."/>
            <person name="Jaspars M."/>
        </authorList>
    </citation>
    <scope>NUCLEOTIDE SEQUENCE</scope>
    <source>
        <strain evidence="1">AGSA3-2</strain>
    </source>
</reference>